<evidence type="ECO:0000313" key="1">
    <source>
        <dbReference type="EMBL" id="XBL13919.1"/>
    </source>
</evidence>
<proteinExistence type="predicted"/>
<evidence type="ECO:0008006" key="3">
    <source>
        <dbReference type="Google" id="ProtNLM"/>
    </source>
</evidence>
<protein>
    <recommendedName>
        <fullName evidence="3">MORN repeat protein</fullName>
    </recommendedName>
</protein>
<evidence type="ECO:0000313" key="2">
    <source>
        <dbReference type="Proteomes" id="UP001224325"/>
    </source>
</evidence>
<accession>A0AAU7EEQ5</accession>
<dbReference type="AlphaFoldDB" id="A0AAU7EEQ5"/>
<sequence length="183" mass="21079">MNNIIYAFAFLFATSIWAQEKPKNISEESTVKTVKTNNGSGIVEKKIKVTTREEQDIEFAQKDENKRDKDVVDSPVKIKKTIEVDDDMGDSYDSKKETMYYEFEGKQYGFQKVDNGFSVLNTSNEIPGAYGNIVKFNRENHYLFQNGNDTGIGYFNEDGSFTIEYYDKNTRTVTSQEFILVQK</sequence>
<reference evidence="1" key="1">
    <citation type="submission" date="2024-04" db="EMBL/GenBank/DDBJ databases">
        <title>Mariniflexile litorale, isolated from the shallow sediments of the Sea of Japan.</title>
        <authorList>
            <person name="Romanenko L."/>
            <person name="Isaeva M."/>
        </authorList>
    </citation>
    <scope>NUCLEOTIDE SEQUENCE [LARGE SCALE GENOMIC DNA]</scope>
    <source>
        <strain evidence="1">KMM 9835</strain>
    </source>
</reference>
<dbReference type="RefSeq" id="WP_308991895.1">
    <property type="nucleotide sequence ID" value="NZ_CP155618.1"/>
</dbReference>
<name>A0AAU7EEQ5_9FLAO</name>
<keyword evidence="2" id="KW-1185">Reference proteome</keyword>
<dbReference type="KEGG" id="mlil:QLS71_016550"/>
<dbReference type="EMBL" id="CP155618">
    <property type="protein sequence ID" value="XBL13919.1"/>
    <property type="molecule type" value="Genomic_DNA"/>
</dbReference>
<dbReference type="Proteomes" id="UP001224325">
    <property type="component" value="Chromosome"/>
</dbReference>
<gene>
    <name evidence="1" type="ORF">QLS71_016550</name>
</gene>
<organism evidence="1 2">
    <name type="scientific">Mariniflexile litorale</name>
    <dbReference type="NCBI Taxonomy" id="3045158"/>
    <lineage>
        <taxon>Bacteria</taxon>
        <taxon>Pseudomonadati</taxon>
        <taxon>Bacteroidota</taxon>
        <taxon>Flavobacteriia</taxon>
        <taxon>Flavobacteriales</taxon>
        <taxon>Flavobacteriaceae</taxon>
        <taxon>Mariniflexile</taxon>
    </lineage>
</organism>